<accession>A0A3B9IH53</accession>
<evidence type="ECO:0000313" key="2">
    <source>
        <dbReference type="Proteomes" id="UP000257706"/>
    </source>
</evidence>
<organism evidence="1 2">
    <name type="scientific">Tistrella mobilis</name>
    <dbReference type="NCBI Taxonomy" id="171437"/>
    <lineage>
        <taxon>Bacteria</taxon>
        <taxon>Pseudomonadati</taxon>
        <taxon>Pseudomonadota</taxon>
        <taxon>Alphaproteobacteria</taxon>
        <taxon>Geminicoccales</taxon>
        <taxon>Geminicoccaceae</taxon>
        <taxon>Tistrella</taxon>
    </lineage>
</organism>
<dbReference type="GO" id="GO:0016829">
    <property type="term" value="F:lyase activity"/>
    <property type="evidence" value="ECO:0007669"/>
    <property type="project" value="InterPro"/>
</dbReference>
<evidence type="ECO:0000313" key="1">
    <source>
        <dbReference type="EMBL" id="HAE46627.1"/>
    </source>
</evidence>
<dbReference type="Gene3D" id="3.10.129.10">
    <property type="entry name" value="Hotdog Thioesterase"/>
    <property type="match status" value="1"/>
</dbReference>
<gene>
    <name evidence="1" type="ORF">DCK97_04330</name>
</gene>
<dbReference type="SUPFAM" id="SSF54637">
    <property type="entry name" value="Thioesterase/thiol ester dehydrase-isomerase"/>
    <property type="match status" value="1"/>
</dbReference>
<dbReference type="AlphaFoldDB" id="A0A3B9IH53"/>
<dbReference type="Proteomes" id="UP000257706">
    <property type="component" value="Unassembled WGS sequence"/>
</dbReference>
<name>A0A3B9IH53_9PROT</name>
<dbReference type="InterPro" id="IPR029069">
    <property type="entry name" value="HotDog_dom_sf"/>
</dbReference>
<dbReference type="PANTHER" id="PTHR43664:SF1">
    <property type="entry name" value="BETA-METHYLMALYL-COA DEHYDRATASE"/>
    <property type="match status" value="1"/>
</dbReference>
<dbReference type="InterPro" id="IPR052342">
    <property type="entry name" value="MCH/BMMD"/>
</dbReference>
<sequence length="166" mass="18676">MSDTNDKSGDFRERAVLLARGNRYEDFEPGRMFEHHLGRTLTEGDNIAFTTLTLHYNPLYFNDAFARANGHDGLVANPLLVFNIVFGLSVEDLSEGGGPFLGVDDLSFLRPVRVGETLLARSRVLDRRPSDKFKGYGIVSWATEGFTPEGETVVTFQRSNLVRYRQ</sequence>
<comment type="caution">
    <text evidence="1">The sequence shown here is derived from an EMBL/GenBank/DDBJ whole genome shotgun (WGS) entry which is preliminary data.</text>
</comment>
<proteinExistence type="predicted"/>
<protein>
    <submittedName>
        <fullName evidence="1">Dehydratase</fullName>
    </submittedName>
</protein>
<dbReference type="Pfam" id="PF19315">
    <property type="entry name" value="MC_hydratase"/>
    <property type="match status" value="1"/>
</dbReference>
<reference evidence="1 2" key="1">
    <citation type="journal article" date="2018" name="Nat. Biotechnol.">
        <title>A standardized bacterial taxonomy based on genome phylogeny substantially revises the tree of life.</title>
        <authorList>
            <person name="Parks D.H."/>
            <person name="Chuvochina M."/>
            <person name="Waite D.W."/>
            <person name="Rinke C."/>
            <person name="Skarshewski A."/>
            <person name="Chaumeil P.A."/>
            <person name="Hugenholtz P."/>
        </authorList>
    </citation>
    <scope>NUCLEOTIDE SEQUENCE [LARGE SCALE GENOMIC DNA]</scope>
    <source>
        <strain evidence="1">UBA8739</strain>
    </source>
</reference>
<dbReference type="CDD" id="cd03451">
    <property type="entry name" value="FkbR2"/>
    <property type="match status" value="1"/>
</dbReference>
<dbReference type="EMBL" id="DMAI01000070">
    <property type="protein sequence ID" value="HAE46627.1"/>
    <property type="molecule type" value="Genomic_DNA"/>
</dbReference>
<dbReference type="InterPro" id="IPR048274">
    <property type="entry name" value="MC_hydratase"/>
</dbReference>
<dbReference type="PANTHER" id="PTHR43664">
    <property type="entry name" value="MONOAMINE OXIDASE-RELATED"/>
    <property type="match status" value="1"/>
</dbReference>